<evidence type="ECO:0000259" key="3">
    <source>
        <dbReference type="Pfam" id="PF09335"/>
    </source>
</evidence>
<protein>
    <submittedName>
        <fullName evidence="4">Membrane protein DedA, SNARE-associated domain</fullName>
    </submittedName>
</protein>
<keyword evidence="2" id="KW-0812">Transmembrane</keyword>
<dbReference type="InterPro" id="IPR051311">
    <property type="entry name" value="DedA_domain"/>
</dbReference>
<evidence type="ECO:0000313" key="4">
    <source>
        <dbReference type="EMBL" id="SNY53607.1"/>
    </source>
</evidence>
<organism evidence="4 5">
    <name type="scientific">Paractinoplanes atraurantiacus</name>
    <dbReference type="NCBI Taxonomy" id="1036182"/>
    <lineage>
        <taxon>Bacteria</taxon>
        <taxon>Bacillati</taxon>
        <taxon>Actinomycetota</taxon>
        <taxon>Actinomycetes</taxon>
        <taxon>Micromonosporales</taxon>
        <taxon>Micromonosporaceae</taxon>
        <taxon>Paractinoplanes</taxon>
    </lineage>
</organism>
<dbReference type="GO" id="GO:0005886">
    <property type="term" value="C:plasma membrane"/>
    <property type="evidence" value="ECO:0007669"/>
    <property type="project" value="TreeGrafter"/>
</dbReference>
<dbReference type="PANTHER" id="PTHR42709">
    <property type="entry name" value="ALKALINE PHOSPHATASE LIKE PROTEIN"/>
    <property type="match status" value="1"/>
</dbReference>
<dbReference type="InterPro" id="IPR032816">
    <property type="entry name" value="VTT_dom"/>
</dbReference>
<dbReference type="OrthoDB" id="162303at2"/>
<dbReference type="EMBL" id="OBDY01000014">
    <property type="protein sequence ID" value="SNY53607.1"/>
    <property type="molecule type" value="Genomic_DNA"/>
</dbReference>
<name>A0A285J136_9ACTN</name>
<accession>A0A285J136</accession>
<dbReference type="PANTHER" id="PTHR42709:SF2">
    <property type="entry name" value="INNER MEMBRANE PROTEIN YOHD"/>
    <property type="match status" value="1"/>
</dbReference>
<keyword evidence="5" id="KW-1185">Reference proteome</keyword>
<feature type="transmembrane region" description="Helical" evidence="2">
    <location>
        <begin position="53"/>
        <end position="74"/>
    </location>
</feature>
<keyword evidence="2" id="KW-0472">Membrane</keyword>
<sequence>MELISLLSPVMTSPMLYPLLAALVGVDGVVPVVPSEAAVLTAGVFARAGTPNLLLVIVAAAVGVFVSDHLVYGLGRTAAGPRLLGRFPRIGRAVAVAGRRIERRPGLLIVVSRFLPGGRLTTNLACGTARVPLSRFSPASALAAVAWASYHAGLGVLGGSAFAENPLIGIAIGLGLSFVVGGVVALIRRRPRPVLRAVQPWQPPRRASVGDSRAARTAGYRPAQPPITTAAARPAPTAAAGISVCQP</sequence>
<feature type="transmembrane region" description="Helical" evidence="2">
    <location>
        <begin position="167"/>
        <end position="187"/>
    </location>
</feature>
<gene>
    <name evidence="4" type="ORF">SAMN05421748_11489</name>
</gene>
<keyword evidence="2" id="KW-1133">Transmembrane helix</keyword>
<dbReference type="Proteomes" id="UP000219612">
    <property type="component" value="Unassembled WGS sequence"/>
</dbReference>
<reference evidence="4 5" key="1">
    <citation type="submission" date="2017-09" db="EMBL/GenBank/DDBJ databases">
        <authorList>
            <person name="Ehlers B."/>
            <person name="Leendertz F.H."/>
        </authorList>
    </citation>
    <scope>NUCLEOTIDE SEQUENCE [LARGE SCALE GENOMIC DNA]</scope>
    <source>
        <strain evidence="4 5">CGMCC 4.6857</strain>
    </source>
</reference>
<evidence type="ECO:0000256" key="1">
    <source>
        <dbReference type="ARBA" id="ARBA00010792"/>
    </source>
</evidence>
<feature type="domain" description="VTT" evidence="3">
    <location>
        <begin position="33"/>
        <end position="155"/>
    </location>
</feature>
<evidence type="ECO:0000256" key="2">
    <source>
        <dbReference type="SAM" id="Phobius"/>
    </source>
</evidence>
<dbReference type="AlphaFoldDB" id="A0A285J136"/>
<evidence type="ECO:0000313" key="5">
    <source>
        <dbReference type="Proteomes" id="UP000219612"/>
    </source>
</evidence>
<comment type="similarity">
    <text evidence="1">Belongs to the DedA family.</text>
</comment>
<dbReference type="Pfam" id="PF09335">
    <property type="entry name" value="VTT_dom"/>
    <property type="match status" value="1"/>
</dbReference>
<proteinExistence type="inferred from homology"/>